<dbReference type="HOGENOM" id="CLU_027838_0_0_1"/>
<protein>
    <recommendedName>
        <fullName evidence="1">DNA-directed primase/polymerase protein</fullName>
        <ecNumber evidence="3">2.7.7.102</ecNumber>
    </recommendedName>
</protein>
<accession>M4BMK0</accession>
<dbReference type="AlphaFoldDB" id="M4BMK0"/>
<dbReference type="GO" id="GO:0009411">
    <property type="term" value="P:response to UV"/>
    <property type="evidence" value="ECO:0007669"/>
    <property type="project" value="TreeGrafter"/>
</dbReference>
<dbReference type="GO" id="GO:0006264">
    <property type="term" value="P:mitochondrial DNA replication"/>
    <property type="evidence" value="ECO:0007669"/>
    <property type="project" value="TreeGrafter"/>
</dbReference>
<dbReference type="EMBL" id="JH598420">
    <property type="status" value="NOT_ANNOTATED_CDS"/>
    <property type="molecule type" value="Genomic_DNA"/>
</dbReference>
<comment type="catalytic activity">
    <reaction evidence="2">
        <text>ssDNA + n NTP = ssDNA/pppN(pN)n-1 hybrid + (n-1) diphosphate.</text>
        <dbReference type="EC" id="2.7.7.102"/>
    </reaction>
</comment>
<dbReference type="PANTHER" id="PTHR31399:SF0">
    <property type="entry name" value="DNA-DIRECTED PRIMASE_POLYMERASE PROTEIN"/>
    <property type="match status" value="1"/>
</dbReference>
<dbReference type="Pfam" id="PF03121">
    <property type="entry name" value="Herpes_UL52"/>
    <property type="match status" value="1"/>
</dbReference>
<comment type="catalytic activity">
    <reaction evidence="4">
        <text>DNA(n) + a 2'-deoxyribonucleoside 5'-triphosphate = DNA(n+1) + diphosphate</text>
        <dbReference type="Rhea" id="RHEA:22508"/>
        <dbReference type="Rhea" id="RHEA-COMP:17339"/>
        <dbReference type="Rhea" id="RHEA-COMP:17340"/>
        <dbReference type="ChEBI" id="CHEBI:33019"/>
        <dbReference type="ChEBI" id="CHEBI:61560"/>
        <dbReference type="ChEBI" id="CHEBI:173112"/>
        <dbReference type="EC" id="2.7.7.7"/>
    </reaction>
    <physiologicalReaction direction="left-to-right" evidence="4">
        <dbReference type="Rhea" id="RHEA:22509"/>
    </physiologicalReaction>
</comment>
<dbReference type="GO" id="GO:0005634">
    <property type="term" value="C:nucleus"/>
    <property type="evidence" value="ECO:0007669"/>
    <property type="project" value="TreeGrafter"/>
</dbReference>
<name>M4BMK0_HYAAE</name>
<dbReference type="STRING" id="559515.M4BMK0"/>
<dbReference type="GO" id="GO:0003887">
    <property type="term" value="F:DNA-directed DNA polymerase activity"/>
    <property type="evidence" value="ECO:0007669"/>
    <property type="project" value="UniProtKB-EC"/>
</dbReference>
<dbReference type="InterPro" id="IPR044917">
    <property type="entry name" value="PRIMPOL"/>
</dbReference>
<sequence>MVKQRKTLSAEGFYGSTVAKSTTADVSDTVVSNSSWRSFYQKLQFRVSHSMMCQLEGTAPILSSFPRQQEAFDFADQVVALRRRIRSTSGVLRNTDNDLSNHSPRVFSFESAKDGKRRFLVASFAEFWKNYKETRANQRHVYEVIREGVPCRLYFDLEFKRAINPQADGDALVTRLLSLLQLQFYVAREISTRETVSSQLVHVLLRSFTSRMTTSSRTIITLEYTYCSEEALCAQLLTPFLVNTVSEDDAIDKKQLFIDTGVYTRNRMFRVLGSSKYKKQAILCPLDASLSSTELDQGLFLSTLVCPYPSLAAVKLKRPTKPFRLLRCKSSHAVFTSRRFFTASGARSIATSSVECQSSTYPALDAFIRSRATTGGIQGEIRAVQMLYPSSSNMPTTLLWDKSEQERPASSWPNVQMVIYHMTRNRWCANIGRPHKSNNVMYIVDINQRVFYQKCHDPVCHAMDFRCAR</sequence>
<dbReference type="VEuPathDB" id="FungiDB:HpaG807637"/>
<dbReference type="PANTHER" id="PTHR31399">
    <property type="entry name" value="DNA-DIRECTED PRIMASE / POLYMERASE PROTEIN"/>
    <property type="match status" value="1"/>
</dbReference>
<evidence type="ECO:0000313" key="5">
    <source>
        <dbReference type="EnsemblProtists" id="HpaP807637"/>
    </source>
</evidence>
<evidence type="ECO:0000313" key="6">
    <source>
        <dbReference type="Proteomes" id="UP000011713"/>
    </source>
</evidence>
<organism evidence="5 6">
    <name type="scientific">Hyaloperonospora arabidopsidis (strain Emoy2)</name>
    <name type="common">Downy mildew agent</name>
    <name type="synonym">Peronospora arabidopsidis</name>
    <dbReference type="NCBI Taxonomy" id="559515"/>
    <lineage>
        <taxon>Eukaryota</taxon>
        <taxon>Sar</taxon>
        <taxon>Stramenopiles</taxon>
        <taxon>Oomycota</taxon>
        <taxon>Peronosporomycetes</taxon>
        <taxon>Peronosporales</taxon>
        <taxon>Peronosporaceae</taxon>
        <taxon>Hyaloperonospora</taxon>
    </lineage>
</organism>
<dbReference type="GO" id="GO:0005759">
    <property type="term" value="C:mitochondrial matrix"/>
    <property type="evidence" value="ECO:0007669"/>
    <property type="project" value="TreeGrafter"/>
</dbReference>
<keyword evidence="6" id="KW-1185">Reference proteome</keyword>
<proteinExistence type="predicted"/>
<dbReference type="GO" id="GO:0003682">
    <property type="term" value="F:chromatin binding"/>
    <property type="evidence" value="ECO:0007669"/>
    <property type="project" value="TreeGrafter"/>
</dbReference>
<dbReference type="EnsemblProtists" id="HpaT807637">
    <property type="protein sequence ID" value="HpaP807637"/>
    <property type="gene ID" value="HpaG807637"/>
</dbReference>
<dbReference type="InParanoid" id="M4BMK0"/>
<reference evidence="6" key="1">
    <citation type="journal article" date="2010" name="Science">
        <title>Signatures of adaptation to obligate biotrophy in the Hyaloperonospora arabidopsidis genome.</title>
        <authorList>
            <person name="Baxter L."/>
            <person name="Tripathy S."/>
            <person name="Ishaque N."/>
            <person name="Boot N."/>
            <person name="Cabral A."/>
            <person name="Kemen E."/>
            <person name="Thines M."/>
            <person name="Ah-Fong A."/>
            <person name="Anderson R."/>
            <person name="Badejoko W."/>
            <person name="Bittner-Eddy P."/>
            <person name="Boore J.L."/>
            <person name="Chibucos M.C."/>
            <person name="Coates M."/>
            <person name="Dehal P."/>
            <person name="Delehaunty K."/>
            <person name="Dong S."/>
            <person name="Downton P."/>
            <person name="Dumas B."/>
            <person name="Fabro G."/>
            <person name="Fronick C."/>
            <person name="Fuerstenberg S.I."/>
            <person name="Fulton L."/>
            <person name="Gaulin E."/>
            <person name="Govers F."/>
            <person name="Hughes L."/>
            <person name="Humphray S."/>
            <person name="Jiang R.H."/>
            <person name="Judelson H."/>
            <person name="Kamoun S."/>
            <person name="Kyung K."/>
            <person name="Meijer H."/>
            <person name="Minx P."/>
            <person name="Morris P."/>
            <person name="Nelson J."/>
            <person name="Phuntumart V."/>
            <person name="Qutob D."/>
            <person name="Rehmany A."/>
            <person name="Rougon-Cardoso A."/>
            <person name="Ryden P."/>
            <person name="Torto-Alalibo T."/>
            <person name="Studholme D."/>
            <person name="Wang Y."/>
            <person name="Win J."/>
            <person name="Wood J."/>
            <person name="Clifton S.W."/>
            <person name="Rogers J."/>
            <person name="Van den Ackerveken G."/>
            <person name="Jones J.D."/>
            <person name="McDowell J.M."/>
            <person name="Beynon J."/>
            <person name="Tyler B.M."/>
        </authorList>
    </citation>
    <scope>NUCLEOTIDE SEQUENCE [LARGE SCALE GENOMIC DNA]</scope>
    <source>
        <strain evidence="6">Emoy2</strain>
    </source>
</reference>
<dbReference type="OMA" id="HYEVIQD"/>
<dbReference type="GO" id="GO:0031297">
    <property type="term" value="P:replication fork processing"/>
    <property type="evidence" value="ECO:0007669"/>
    <property type="project" value="TreeGrafter"/>
</dbReference>
<dbReference type="EC" id="2.7.7.102" evidence="3"/>
<dbReference type="GO" id="GO:0042276">
    <property type="term" value="P:error-prone translesion synthesis"/>
    <property type="evidence" value="ECO:0007669"/>
    <property type="project" value="InterPro"/>
</dbReference>
<reference evidence="5" key="2">
    <citation type="submission" date="2015-06" db="UniProtKB">
        <authorList>
            <consortium name="EnsemblProtists"/>
        </authorList>
    </citation>
    <scope>IDENTIFICATION</scope>
    <source>
        <strain evidence="5">Emoy2</strain>
    </source>
</reference>
<evidence type="ECO:0000256" key="4">
    <source>
        <dbReference type="ARBA" id="ARBA00047303"/>
    </source>
</evidence>
<evidence type="ECO:0000256" key="3">
    <source>
        <dbReference type="ARBA" id="ARBA00044768"/>
    </source>
</evidence>
<evidence type="ECO:0000256" key="2">
    <source>
        <dbReference type="ARBA" id="ARBA00044677"/>
    </source>
</evidence>
<dbReference type="Proteomes" id="UP000011713">
    <property type="component" value="Unassembled WGS sequence"/>
</dbReference>
<dbReference type="eggNOG" id="ENOG502QS1Q">
    <property type="taxonomic scope" value="Eukaryota"/>
</dbReference>
<evidence type="ECO:0000256" key="1">
    <source>
        <dbReference type="ARBA" id="ARBA00026139"/>
    </source>
</evidence>